<organism evidence="1 2">
    <name type="scientific">Gordonia otitidis (strain DSM 44809 / CCUG 52243 / JCM 12355 / NBRC 100426 / IFM 10032)</name>
    <dbReference type="NCBI Taxonomy" id="1108044"/>
    <lineage>
        <taxon>Bacteria</taxon>
        <taxon>Bacillati</taxon>
        <taxon>Actinomycetota</taxon>
        <taxon>Actinomycetes</taxon>
        <taxon>Mycobacteriales</taxon>
        <taxon>Gordoniaceae</taxon>
        <taxon>Gordonia</taxon>
    </lineage>
</organism>
<evidence type="ECO:0000313" key="2">
    <source>
        <dbReference type="Proteomes" id="UP000005038"/>
    </source>
</evidence>
<protein>
    <submittedName>
        <fullName evidence="1">Uncharacterized protein</fullName>
    </submittedName>
</protein>
<dbReference type="EMBL" id="BAFB01000184">
    <property type="protein sequence ID" value="GAB35821.1"/>
    <property type="molecule type" value="Genomic_DNA"/>
</dbReference>
<gene>
    <name evidence="1" type="ORF">GOOTI_184_00130</name>
</gene>
<reference evidence="1" key="1">
    <citation type="submission" date="2012-02" db="EMBL/GenBank/DDBJ databases">
        <title>Whole genome shotgun sequence of Gordonia otitidis NBRC 100426.</title>
        <authorList>
            <person name="Yoshida I."/>
            <person name="Hosoyama A."/>
            <person name="Tsuchikane K."/>
            <person name="Katsumata H."/>
            <person name="Yamazaki S."/>
            <person name="Fujita N."/>
        </authorList>
    </citation>
    <scope>NUCLEOTIDE SEQUENCE [LARGE SCALE GENOMIC DNA]</scope>
    <source>
        <strain evidence="1">NBRC 100426</strain>
    </source>
</reference>
<comment type="caution">
    <text evidence="1">The sequence shown here is derived from an EMBL/GenBank/DDBJ whole genome shotgun (WGS) entry which is preliminary data.</text>
</comment>
<accession>H5TQR3</accession>
<name>H5TQR3_GORO1</name>
<evidence type="ECO:0000313" key="1">
    <source>
        <dbReference type="EMBL" id="GAB35821.1"/>
    </source>
</evidence>
<sequence>MTERMLATKTPVGMMKVFALLTTPRRFTRVIIARMPSAIPTAYEPAAGNAELSAAVPAVTETATFST</sequence>
<dbReference type="AlphaFoldDB" id="H5TQR3"/>
<dbReference type="Proteomes" id="UP000005038">
    <property type="component" value="Unassembled WGS sequence"/>
</dbReference>
<proteinExistence type="predicted"/>
<keyword evidence="2" id="KW-1185">Reference proteome</keyword>